<accession>I0R694</accession>
<feature type="transmembrane region" description="Helical" evidence="7">
    <location>
        <begin position="73"/>
        <end position="91"/>
    </location>
</feature>
<dbReference type="InterPro" id="IPR011527">
    <property type="entry name" value="ABC1_TM_dom"/>
</dbReference>
<dbReference type="InterPro" id="IPR039421">
    <property type="entry name" value="Type_1_exporter"/>
</dbReference>
<feature type="domain" description="ABC transporter" evidence="8">
    <location>
        <begin position="349"/>
        <end position="559"/>
    </location>
</feature>
<dbReference type="SMART" id="SM00382">
    <property type="entry name" value="AAA"/>
    <property type="match status" value="1"/>
</dbReference>
<dbReference type="Pfam" id="PF00005">
    <property type="entry name" value="ABC_tran"/>
    <property type="match status" value="1"/>
</dbReference>
<dbReference type="PROSITE" id="PS50929">
    <property type="entry name" value="ABC_TM1F"/>
    <property type="match status" value="1"/>
</dbReference>
<evidence type="ECO:0000256" key="2">
    <source>
        <dbReference type="ARBA" id="ARBA00022692"/>
    </source>
</evidence>
<dbReference type="PANTHER" id="PTHR43394">
    <property type="entry name" value="ATP-DEPENDENT PERMEASE MDL1, MITOCHONDRIAL"/>
    <property type="match status" value="1"/>
</dbReference>
<dbReference type="GO" id="GO:0005524">
    <property type="term" value="F:ATP binding"/>
    <property type="evidence" value="ECO:0007669"/>
    <property type="project" value="UniProtKB-KW"/>
</dbReference>
<keyword evidence="2 7" id="KW-0812">Transmembrane</keyword>
<gene>
    <name evidence="10" type="ORF">HMPREF9970_0291</name>
</gene>
<dbReference type="Gene3D" id="1.20.1560.10">
    <property type="entry name" value="ABC transporter type 1, transmembrane domain"/>
    <property type="match status" value="1"/>
</dbReference>
<comment type="caution">
    <text evidence="10">The sequence shown here is derived from an EMBL/GenBank/DDBJ whole genome shotgun (WGS) entry which is preliminary data.</text>
</comment>
<evidence type="ECO:0000256" key="7">
    <source>
        <dbReference type="SAM" id="Phobius"/>
    </source>
</evidence>
<comment type="subcellular location">
    <subcellularLocation>
        <location evidence="1">Cell membrane</location>
        <topology evidence="1">Multi-pass membrane protein</topology>
    </subcellularLocation>
</comment>
<dbReference type="PROSITE" id="PS00211">
    <property type="entry name" value="ABC_TRANSPORTER_1"/>
    <property type="match status" value="1"/>
</dbReference>
<evidence type="ECO:0000256" key="6">
    <source>
        <dbReference type="ARBA" id="ARBA00023136"/>
    </source>
</evidence>
<dbReference type="Gene3D" id="3.40.50.300">
    <property type="entry name" value="P-loop containing nucleotide triphosphate hydrolases"/>
    <property type="match status" value="1"/>
</dbReference>
<evidence type="ECO:0000259" key="9">
    <source>
        <dbReference type="PROSITE" id="PS50929"/>
    </source>
</evidence>
<feature type="transmembrane region" description="Helical" evidence="7">
    <location>
        <begin position="177"/>
        <end position="195"/>
    </location>
</feature>
<dbReference type="OrthoDB" id="1736581at2"/>
<feature type="domain" description="ABC transmembrane type-1" evidence="9">
    <location>
        <begin position="38"/>
        <end position="318"/>
    </location>
</feature>
<evidence type="ECO:0000256" key="3">
    <source>
        <dbReference type="ARBA" id="ARBA00022741"/>
    </source>
</evidence>
<dbReference type="AlphaFoldDB" id="I0R694"/>
<dbReference type="eggNOG" id="COG1132">
    <property type="taxonomic scope" value="Bacteria"/>
</dbReference>
<protein>
    <submittedName>
        <fullName evidence="10">ABC transporter, ATP-binding protein</fullName>
    </submittedName>
</protein>
<dbReference type="InterPro" id="IPR003593">
    <property type="entry name" value="AAA+_ATPase"/>
</dbReference>
<keyword evidence="4 10" id="KW-0067">ATP-binding</keyword>
<evidence type="ECO:0000313" key="11">
    <source>
        <dbReference type="Proteomes" id="UP000005039"/>
    </source>
</evidence>
<feature type="transmembrane region" description="Helical" evidence="7">
    <location>
        <begin position="257"/>
        <end position="282"/>
    </location>
</feature>
<dbReference type="GO" id="GO:0015421">
    <property type="term" value="F:ABC-type oligopeptide transporter activity"/>
    <property type="evidence" value="ECO:0007669"/>
    <property type="project" value="TreeGrafter"/>
</dbReference>
<name>I0R694_9FIRM</name>
<dbReference type="EMBL" id="AJGH01000093">
    <property type="protein sequence ID" value="EIC95202.1"/>
    <property type="molecule type" value="Genomic_DNA"/>
</dbReference>
<proteinExistence type="predicted"/>
<evidence type="ECO:0000256" key="5">
    <source>
        <dbReference type="ARBA" id="ARBA00022989"/>
    </source>
</evidence>
<evidence type="ECO:0000313" key="10">
    <source>
        <dbReference type="EMBL" id="EIC95202.1"/>
    </source>
</evidence>
<sequence length="559" mass="63334">MNTASIRKGKVVYWIVGILYTDRMIKDIVPKRAFAHFFFMLLLAGLSSFITSTIPGLYSSIVDNGIMTSNLRYIYKILVSILALTVLNSIIKIYNSITINKIGLYVSQELKENTIKKVFNSSYEFFDKVRTGELVQRIKEVDAISGVFNPQLLSIIISVITGVLSLIKVLYLDIRMVIIYIIAFLLLLTVSCKFSNKYKEFTYELVRLNTDFSRIVNESIVGMNEIKTNNLSNLKRNSISVLNKDIYEKTKAQNSCYAFNVEIITLINVAASLSITALYAYFFCGKNITLGTYIALTQYTGLIMAPAQMISSGISMIQPIIVIIKRLSFFDRAERQDETGTDLDTIHSIKFDKVSFSYDVKEVLKNISFTIKENEKVLIDGENGSGKTTIVKLLVRLYDNYKGMIELNNMDSKKYSLKSLREQISIVFQETFLFDGTLYSNIICGNRNIGRDEVIHVIEEVGLVRNLPGLSIDEILNISIIEGGRNLSGGQKRMIAIARALIKKPSVLILDEPTTYLDEETKNNLCKFICDTQDTILIIISHDSDLRRIIKKRIELISE</sequence>
<dbReference type="GO" id="GO:0016887">
    <property type="term" value="F:ATP hydrolysis activity"/>
    <property type="evidence" value="ECO:0007669"/>
    <property type="project" value="InterPro"/>
</dbReference>
<dbReference type="Pfam" id="PF00664">
    <property type="entry name" value="ABC_membrane"/>
    <property type="match status" value="1"/>
</dbReference>
<dbReference type="CDD" id="cd07346">
    <property type="entry name" value="ABC_6TM_exporters"/>
    <property type="match status" value="1"/>
</dbReference>
<keyword evidence="11" id="KW-1185">Reference proteome</keyword>
<dbReference type="SUPFAM" id="SSF52540">
    <property type="entry name" value="P-loop containing nucleoside triphosphate hydrolases"/>
    <property type="match status" value="1"/>
</dbReference>
<feature type="transmembrane region" description="Helical" evidence="7">
    <location>
        <begin position="33"/>
        <end position="61"/>
    </location>
</feature>
<dbReference type="InterPro" id="IPR036640">
    <property type="entry name" value="ABC1_TM_sf"/>
</dbReference>
<dbReference type="InterPro" id="IPR027417">
    <property type="entry name" value="P-loop_NTPase"/>
</dbReference>
<reference evidence="10 11" key="1">
    <citation type="submission" date="2012-03" db="EMBL/GenBank/DDBJ databases">
        <authorList>
            <person name="Durkin A.S."/>
            <person name="McCorrison J."/>
            <person name="Torralba M."/>
            <person name="Gillis M."/>
            <person name="Methe B."/>
            <person name="Sutton G."/>
            <person name="Nelson K.E."/>
        </authorList>
    </citation>
    <scope>NUCLEOTIDE SEQUENCE [LARGE SCALE GENOMIC DNA]</scope>
    <source>
        <strain evidence="10 11">F0468</strain>
    </source>
</reference>
<feature type="transmembrane region" description="Helical" evidence="7">
    <location>
        <begin position="302"/>
        <end position="324"/>
    </location>
</feature>
<dbReference type="InterPro" id="IPR003439">
    <property type="entry name" value="ABC_transporter-like_ATP-bd"/>
</dbReference>
<dbReference type="GO" id="GO:0005886">
    <property type="term" value="C:plasma membrane"/>
    <property type="evidence" value="ECO:0007669"/>
    <property type="project" value="UniProtKB-SubCell"/>
</dbReference>
<keyword evidence="6 7" id="KW-0472">Membrane</keyword>
<dbReference type="CDD" id="cd03228">
    <property type="entry name" value="ABCC_MRP_Like"/>
    <property type="match status" value="1"/>
</dbReference>
<evidence type="ECO:0000259" key="8">
    <source>
        <dbReference type="PROSITE" id="PS50893"/>
    </source>
</evidence>
<organism evidence="10 11">
    <name type="scientific">Lachnoanaerobaculum saburreum F0468</name>
    <dbReference type="NCBI Taxonomy" id="1095750"/>
    <lineage>
        <taxon>Bacteria</taxon>
        <taxon>Bacillati</taxon>
        <taxon>Bacillota</taxon>
        <taxon>Clostridia</taxon>
        <taxon>Lachnospirales</taxon>
        <taxon>Lachnospiraceae</taxon>
        <taxon>Lachnoanaerobaculum</taxon>
    </lineage>
</organism>
<dbReference type="Proteomes" id="UP000005039">
    <property type="component" value="Unassembled WGS sequence"/>
</dbReference>
<evidence type="ECO:0000256" key="1">
    <source>
        <dbReference type="ARBA" id="ARBA00004651"/>
    </source>
</evidence>
<dbReference type="PATRIC" id="fig|1095750.3.peg.2007"/>
<evidence type="ECO:0000256" key="4">
    <source>
        <dbReference type="ARBA" id="ARBA00022840"/>
    </source>
</evidence>
<dbReference type="PROSITE" id="PS50893">
    <property type="entry name" value="ABC_TRANSPORTER_2"/>
    <property type="match status" value="1"/>
</dbReference>
<dbReference type="RefSeq" id="WP_008754516.1">
    <property type="nucleotide sequence ID" value="NZ_AJGH01000093.1"/>
</dbReference>
<dbReference type="SUPFAM" id="SSF90123">
    <property type="entry name" value="ABC transporter transmembrane region"/>
    <property type="match status" value="1"/>
</dbReference>
<dbReference type="PANTHER" id="PTHR43394:SF1">
    <property type="entry name" value="ATP-BINDING CASSETTE SUB-FAMILY B MEMBER 10, MITOCHONDRIAL"/>
    <property type="match status" value="1"/>
</dbReference>
<dbReference type="InterPro" id="IPR017871">
    <property type="entry name" value="ABC_transporter-like_CS"/>
</dbReference>
<keyword evidence="3" id="KW-0547">Nucleotide-binding</keyword>
<keyword evidence="5 7" id="KW-1133">Transmembrane helix</keyword>
<feature type="transmembrane region" description="Helical" evidence="7">
    <location>
        <begin position="152"/>
        <end position="171"/>
    </location>
</feature>